<keyword evidence="1" id="KW-0812">Transmembrane</keyword>
<feature type="transmembrane region" description="Helical" evidence="1">
    <location>
        <begin position="153"/>
        <end position="173"/>
    </location>
</feature>
<gene>
    <name evidence="2" type="ORF">ACFSW6_09870</name>
</gene>
<dbReference type="EMBL" id="JBHUMV010000004">
    <property type="protein sequence ID" value="MFD2754394.1"/>
    <property type="molecule type" value="Genomic_DNA"/>
</dbReference>
<name>A0ABW5ULE9_9BURK</name>
<dbReference type="Proteomes" id="UP001597463">
    <property type="component" value="Unassembled WGS sequence"/>
</dbReference>
<proteinExistence type="predicted"/>
<evidence type="ECO:0000313" key="2">
    <source>
        <dbReference type="EMBL" id="MFD2754394.1"/>
    </source>
</evidence>
<dbReference type="PANTHER" id="PTHR34219">
    <property type="entry name" value="IRON-REGULATED INNER MEMBRANE PROTEIN-RELATED"/>
    <property type="match status" value="1"/>
</dbReference>
<feature type="transmembrane region" description="Helical" evidence="1">
    <location>
        <begin position="12"/>
        <end position="32"/>
    </location>
</feature>
<reference evidence="3" key="1">
    <citation type="journal article" date="2019" name="Int. J. Syst. Evol. Microbiol.">
        <title>The Global Catalogue of Microorganisms (GCM) 10K type strain sequencing project: providing services to taxonomists for standard genome sequencing and annotation.</title>
        <authorList>
            <consortium name="The Broad Institute Genomics Platform"/>
            <consortium name="The Broad Institute Genome Sequencing Center for Infectious Disease"/>
            <person name="Wu L."/>
            <person name="Ma J."/>
        </authorList>
    </citation>
    <scope>NUCLEOTIDE SEQUENCE [LARGE SCALE GENOMIC DNA]</scope>
    <source>
        <strain evidence="3">TISTR 1906</strain>
    </source>
</reference>
<comment type="caution">
    <text evidence="2">The sequence shown here is derived from an EMBL/GenBank/DDBJ whole genome shotgun (WGS) entry which is preliminary data.</text>
</comment>
<feature type="transmembrane region" description="Helical" evidence="1">
    <location>
        <begin position="378"/>
        <end position="401"/>
    </location>
</feature>
<dbReference type="Pfam" id="PF03929">
    <property type="entry name" value="PepSY_TM"/>
    <property type="match status" value="1"/>
</dbReference>
<sequence>MKALFRRLHRWCGLTVAGLLCISAITGSLIAFEHELDRLINPQLFRTGNLRQAMPVDALIARIEAQEPQVRVAQMPLDTPPGEAREVHVAPRPQAGGPTAAPRFDRLFVDPATARILGRRQWGAWQGDRAHLMPWLNRFHRTLTLPGRLGNRLLGGAAIAWLGLSLAGLYLTLPARQRGRAAALPRGTRQRAYLARWRPAWQMPWKGPRFRLVNDLHRALGLWLLPLALCSALTGIYLNLGNEVFKPVVGLFGHITPHPLARLSQRDGRQTDGRLPAGAQLPAAQALEQAQSLLPAEALHYQPWYLAPLPQQGAYRIAFKEPGLREAAWRVRYEQVFIDSRSGSLLARFGYPSGTGADRFLVWMYPLHSGKLWGLRGRVLICLAGLGTAALCIAGVLRWTFKKKS</sequence>
<keyword evidence="1" id="KW-1133">Transmembrane helix</keyword>
<dbReference type="InterPro" id="IPR005625">
    <property type="entry name" value="PepSY-ass_TM"/>
</dbReference>
<dbReference type="RefSeq" id="WP_066477927.1">
    <property type="nucleotide sequence ID" value="NZ_BCNT01000007.1"/>
</dbReference>
<evidence type="ECO:0000256" key="1">
    <source>
        <dbReference type="SAM" id="Phobius"/>
    </source>
</evidence>
<keyword evidence="1" id="KW-0472">Membrane</keyword>
<feature type="transmembrane region" description="Helical" evidence="1">
    <location>
        <begin position="219"/>
        <end position="238"/>
    </location>
</feature>
<keyword evidence="3" id="KW-1185">Reference proteome</keyword>
<evidence type="ECO:0000313" key="3">
    <source>
        <dbReference type="Proteomes" id="UP001597463"/>
    </source>
</evidence>
<accession>A0ABW5ULE9</accession>
<protein>
    <submittedName>
        <fullName evidence="2">PepSY-associated TM helix domain-containing protein</fullName>
    </submittedName>
</protein>
<dbReference type="PANTHER" id="PTHR34219:SF5">
    <property type="entry name" value="BLR4505 PROTEIN"/>
    <property type="match status" value="1"/>
</dbReference>
<organism evidence="2 3">
    <name type="scientific">Comamonas terrae</name>
    <dbReference type="NCBI Taxonomy" id="673548"/>
    <lineage>
        <taxon>Bacteria</taxon>
        <taxon>Pseudomonadati</taxon>
        <taxon>Pseudomonadota</taxon>
        <taxon>Betaproteobacteria</taxon>
        <taxon>Burkholderiales</taxon>
        <taxon>Comamonadaceae</taxon>
        <taxon>Comamonas</taxon>
    </lineage>
</organism>